<dbReference type="GO" id="GO:0015808">
    <property type="term" value="P:L-alanine transport"/>
    <property type="evidence" value="ECO:0007669"/>
    <property type="project" value="TreeGrafter"/>
</dbReference>
<keyword evidence="2" id="KW-0547">Nucleotide-binding</keyword>
<dbReference type="PANTHER" id="PTHR45772:SF7">
    <property type="entry name" value="AMINO ACID ABC TRANSPORTER ATP-BINDING PROTEIN"/>
    <property type="match status" value="1"/>
</dbReference>
<dbReference type="Gene3D" id="3.40.50.300">
    <property type="entry name" value="P-loop containing nucleotide triphosphate hydrolases"/>
    <property type="match status" value="1"/>
</dbReference>
<dbReference type="AlphaFoldDB" id="A0A6J4UNK5"/>
<dbReference type="GO" id="GO:0015188">
    <property type="term" value="F:L-isoleucine transmembrane transporter activity"/>
    <property type="evidence" value="ECO:0007669"/>
    <property type="project" value="TreeGrafter"/>
</dbReference>
<dbReference type="GO" id="GO:1903805">
    <property type="term" value="P:L-valine import across plasma membrane"/>
    <property type="evidence" value="ECO:0007669"/>
    <property type="project" value="TreeGrafter"/>
</dbReference>
<feature type="domain" description="ABC transporter" evidence="5">
    <location>
        <begin position="33"/>
        <end position="289"/>
    </location>
</feature>
<dbReference type="GO" id="GO:1903806">
    <property type="term" value="P:L-isoleucine import across plasma membrane"/>
    <property type="evidence" value="ECO:0007669"/>
    <property type="project" value="TreeGrafter"/>
</dbReference>
<dbReference type="PANTHER" id="PTHR45772">
    <property type="entry name" value="CONSERVED COMPONENT OF ABC TRANSPORTER FOR NATURAL AMINO ACIDS-RELATED"/>
    <property type="match status" value="1"/>
</dbReference>
<dbReference type="EMBL" id="CADCWG010000125">
    <property type="protein sequence ID" value="CAA9552135.1"/>
    <property type="molecule type" value="Genomic_DNA"/>
</dbReference>
<dbReference type="InterPro" id="IPR003439">
    <property type="entry name" value="ABC_transporter-like_ATP-bd"/>
</dbReference>
<dbReference type="InterPro" id="IPR017871">
    <property type="entry name" value="ABC_transporter-like_CS"/>
</dbReference>
<keyword evidence="1" id="KW-0813">Transport</keyword>
<dbReference type="GO" id="GO:0016887">
    <property type="term" value="F:ATP hydrolysis activity"/>
    <property type="evidence" value="ECO:0007669"/>
    <property type="project" value="InterPro"/>
</dbReference>
<dbReference type="GO" id="GO:0005886">
    <property type="term" value="C:plasma membrane"/>
    <property type="evidence" value="ECO:0007669"/>
    <property type="project" value="TreeGrafter"/>
</dbReference>
<dbReference type="InterPro" id="IPR051120">
    <property type="entry name" value="ABC_AA/LPS_Transport"/>
</dbReference>
<dbReference type="SMART" id="SM00382">
    <property type="entry name" value="AAA"/>
    <property type="match status" value="1"/>
</dbReference>
<dbReference type="PROSITE" id="PS00211">
    <property type="entry name" value="ABC_TRANSPORTER_1"/>
    <property type="match status" value="1"/>
</dbReference>
<dbReference type="InterPro" id="IPR003593">
    <property type="entry name" value="AAA+_ATPase"/>
</dbReference>
<evidence type="ECO:0000256" key="2">
    <source>
        <dbReference type="ARBA" id="ARBA00022741"/>
    </source>
</evidence>
<dbReference type="GO" id="GO:0042941">
    <property type="term" value="P:D-alanine transmembrane transport"/>
    <property type="evidence" value="ECO:0007669"/>
    <property type="project" value="TreeGrafter"/>
</dbReference>
<dbReference type="SUPFAM" id="SSF52540">
    <property type="entry name" value="P-loop containing nucleoside triphosphate hydrolases"/>
    <property type="match status" value="1"/>
</dbReference>
<evidence type="ECO:0000259" key="5">
    <source>
        <dbReference type="PROSITE" id="PS50893"/>
    </source>
</evidence>
<dbReference type="GO" id="GO:0015192">
    <property type="term" value="F:L-phenylalanine transmembrane transporter activity"/>
    <property type="evidence" value="ECO:0007669"/>
    <property type="project" value="TreeGrafter"/>
</dbReference>
<name>A0A6J4UNK5_9BACT</name>
<accession>A0A6J4UNK5</accession>
<dbReference type="FunFam" id="3.40.50.300:FF:000421">
    <property type="entry name" value="Branched-chain amino acid ABC transporter ATP-binding protein"/>
    <property type="match status" value="1"/>
</dbReference>
<evidence type="ECO:0000256" key="1">
    <source>
        <dbReference type="ARBA" id="ARBA00022448"/>
    </source>
</evidence>
<keyword evidence="3 6" id="KW-0067">ATP-binding</keyword>
<feature type="compositionally biased region" description="Basic and acidic residues" evidence="4">
    <location>
        <begin position="1"/>
        <end position="10"/>
    </location>
</feature>
<reference evidence="6" key="1">
    <citation type="submission" date="2020-02" db="EMBL/GenBank/DDBJ databases">
        <authorList>
            <person name="Meier V. D."/>
        </authorList>
    </citation>
    <scope>NUCLEOTIDE SEQUENCE</scope>
    <source>
        <strain evidence="6">AVDCRST_MAG49</strain>
    </source>
</reference>
<dbReference type="GO" id="GO:0005524">
    <property type="term" value="F:ATP binding"/>
    <property type="evidence" value="ECO:0007669"/>
    <property type="project" value="UniProtKB-KW"/>
</dbReference>
<sequence length="302" mass="32140">MSATDTRRATDAVPGFRPTPGEGRDARGLAPILTATGVTKRFGGLVAVDGVDLSIPRGAIAGVIGPNGAGKTTFFNMVAGIYRPTDGEIRFDGEPVFTGAGFGGKALRPDQVTARGIARTFQNIRLFGNMTALENVLVGMHSRLRATPLGAVLRLPSVMAEERQARARGRDLLAYVGLPGKGNETAKNLSYGDQRRLEIARALASEPRLLLLDEPTAGMNPQETAQLTRFIDGMRRDLDLTILLIEHDMKVVMGISDQVAVLDHGVKIADGSPGQVQRDPRVIEAYLGRGAAEVTNTPAPPP</sequence>
<dbReference type="Pfam" id="PF00005">
    <property type="entry name" value="ABC_tran"/>
    <property type="match status" value="1"/>
</dbReference>
<protein>
    <submittedName>
        <fullName evidence="6">Branched-chain amino acid transport ATP-binding protein LivG</fullName>
    </submittedName>
</protein>
<dbReference type="Pfam" id="PF12399">
    <property type="entry name" value="BCA_ABC_TP_C"/>
    <property type="match status" value="1"/>
</dbReference>
<gene>
    <name evidence="6" type="ORF">AVDCRST_MAG49-1887</name>
</gene>
<feature type="region of interest" description="Disordered" evidence="4">
    <location>
        <begin position="1"/>
        <end position="27"/>
    </location>
</feature>
<dbReference type="CDD" id="cd03219">
    <property type="entry name" value="ABC_Mj1267_LivG_branched"/>
    <property type="match status" value="1"/>
</dbReference>
<dbReference type="GO" id="GO:0005304">
    <property type="term" value="F:L-valine transmembrane transporter activity"/>
    <property type="evidence" value="ECO:0007669"/>
    <property type="project" value="TreeGrafter"/>
</dbReference>
<evidence type="ECO:0000256" key="3">
    <source>
        <dbReference type="ARBA" id="ARBA00022840"/>
    </source>
</evidence>
<dbReference type="PROSITE" id="PS50893">
    <property type="entry name" value="ABC_TRANSPORTER_2"/>
    <property type="match status" value="1"/>
</dbReference>
<organism evidence="6">
    <name type="scientific">uncultured Thermomicrobiales bacterium</name>
    <dbReference type="NCBI Taxonomy" id="1645740"/>
    <lineage>
        <taxon>Bacteria</taxon>
        <taxon>Pseudomonadati</taxon>
        <taxon>Thermomicrobiota</taxon>
        <taxon>Thermomicrobia</taxon>
        <taxon>Thermomicrobiales</taxon>
        <taxon>environmental samples</taxon>
    </lineage>
</organism>
<dbReference type="InterPro" id="IPR032823">
    <property type="entry name" value="BCA_ABC_TP_C"/>
</dbReference>
<evidence type="ECO:0000313" key="6">
    <source>
        <dbReference type="EMBL" id="CAA9552135.1"/>
    </source>
</evidence>
<dbReference type="InterPro" id="IPR027417">
    <property type="entry name" value="P-loop_NTPase"/>
</dbReference>
<proteinExistence type="predicted"/>
<evidence type="ECO:0000256" key="4">
    <source>
        <dbReference type="SAM" id="MobiDB-lite"/>
    </source>
</evidence>